<reference evidence="2" key="1">
    <citation type="submission" date="2016-11" db="EMBL/GenBank/DDBJ databases">
        <title>The genome of Nicotiana attenuata.</title>
        <authorList>
            <person name="Xu S."/>
            <person name="Brockmoeller T."/>
            <person name="Gaquerel E."/>
            <person name="Navarro A."/>
            <person name="Kuhl H."/>
            <person name="Gase K."/>
            <person name="Ling Z."/>
            <person name="Zhou W."/>
            <person name="Kreitzer C."/>
            <person name="Stanke M."/>
            <person name="Tang H."/>
            <person name="Lyons E."/>
            <person name="Pandey P."/>
            <person name="Pandey S.P."/>
            <person name="Timmermann B."/>
            <person name="Baldwin I.T."/>
        </authorList>
    </citation>
    <scope>NUCLEOTIDE SEQUENCE [LARGE SCALE GENOMIC DNA]</scope>
    <source>
        <strain evidence="2">UT</strain>
    </source>
</reference>
<keyword evidence="3" id="KW-1185">Reference proteome</keyword>
<feature type="region of interest" description="Disordered" evidence="1">
    <location>
        <begin position="110"/>
        <end position="145"/>
    </location>
</feature>
<dbReference type="EMBL" id="MJEQ01002195">
    <property type="protein sequence ID" value="OIT28029.1"/>
    <property type="molecule type" value="Genomic_DNA"/>
</dbReference>
<evidence type="ECO:0000313" key="2">
    <source>
        <dbReference type="EMBL" id="OIT28029.1"/>
    </source>
</evidence>
<name>A0A1J6KD54_NICAT</name>
<accession>A0A1J6KD54</accession>
<evidence type="ECO:0000313" key="3">
    <source>
        <dbReference type="Proteomes" id="UP000187609"/>
    </source>
</evidence>
<comment type="caution">
    <text evidence="2">The sequence shown here is derived from an EMBL/GenBank/DDBJ whole genome shotgun (WGS) entry which is preliminary data.</text>
</comment>
<protein>
    <submittedName>
        <fullName evidence="2">Uncharacterized protein</fullName>
    </submittedName>
</protein>
<feature type="non-terminal residue" evidence="2">
    <location>
        <position position="1"/>
    </location>
</feature>
<gene>
    <name evidence="2" type="ORF">A4A49_53961</name>
</gene>
<proteinExistence type="predicted"/>
<dbReference type="Proteomes" id="UP000187609">
    <property type="component" value="Unassembled WGS sequence"/>
</dbReference>
<dbReference type="AlphaFoldDB" id="A0A1J6KD54"/>
<sequence>LPCPCQPSFPSCHCLYFPSHSLALAIESLCHHPAYPHFSLAHICCCHNPKCLCHCFWRTCHAMPPQHCPCCLVKPLPSAPCLSQGLGQYLPTTALNDNVLSVVRMIVSPAPRPMTRPSRPNPCHSHATPDDKESGPNKRSRFVGDGKANCGTMQLDTMALEPSPSQGTKLGSKSCIDKVNGGYGTCCAHGQQLSFVLKAGRS</sequence>
<evidence type="ECO:0000256" key="1">
    <source>
        <dbReference type="SAM" id="MobiDB-lite"/>
    </source>
</evidence>
<organism evidence="2 3">
    <name type="scientific">Nicotiana attenuata</name>
    <name type="common">Coyote tobacco</name>
    <dbReference type="NCBI Taxonomy" id="49451"/>
    <lineage>
        <taxon>Eukaryota</taxon>
        <taxon>Viridiplantae</taxon>
        <taxon>Streptophyta</taxon>
        <taxon>Embryophyta</taxon>
        <taxon>Tracheophyta</taxon>
        <taxon>Spermatophyta</taxon>
        <taxon>Magnoliopsida</taxon>
        <taxon>eudicotyledons</taxon>
        <taxon>Gunneridae</taxon>
        <taxon>Pentapetalae</taxon>
        <taxon>asterids</taxon>
        <taxon>lamiids</taxon>
        <taxon>Solanales</taxon>
        <taxon>Solanaceae</taxon>
        <taxon>Nicotianoideae</taxon>
        <taxon>Nicotianeae</taxon>
        <taxon>Nicotiana</taxon>
    </lineage>
</organism>
<feature type="compositionally biased region" description="Basic and acidic residues" evidence="1">
    <location>
        <begin position="127"/>
        <end position="136"/>
    </location>
</feature>